<proteinExistence type="predicted"/>
<dbReference type="GO" id="GO:0008270">
    <property type="term" value="F:zinc ion binding"/>
    <property type="evidence" value="ECO:0007669"/>
    <property type="project" value="InterPro"/>
</dbReference>
<organism evidence="9 10">
    <name type="scientific">Schizosaccharomyces cryophilus (strain OY26 / ATCC MYA-4695 / CBS 11777 / NBRC 106824 / NRRL Y48691)</name>
    <name type="common">Fission yeast</name>
    <dbReference type="NCBI Taxonomy" id="653667"/>
    <lineage>
        <taxon>Eukaryota</taxon>
        <taxon>Fungi</taxon>
        <taxon>Dikarya</taxon>
        <taxon>Ascomycota</taxon>
        <taxon>Taphrinomycotina</taxon>
        <taxon>Schizosaccharomycetes</taxon>
        <taxon>Schizosaccharomycetales</taxon>
        <taxon>Schizosaccharomycetaceae</taxon>
        <taxon>Schizosaccharomyces</taxon>
    </lineage>
</organism>
<evidence type="ECO:0000256" key="2">
    <source>
        <dbReference type="ARBA" id="ARBA00022723"/>
    </source>
</evidence>
<dbReference type="OrthoDB" id="2595934at2759"/>
<dbReference type="SUPFAM" id="SSF57701">
    <property type="entry name" value="Zn2/Cys6 DNA-binding domain"/>
    <property type="match status" value="1"/>
</dbReference>
<gene>
    <name evidence="9" type="ORF">SPOG_04843</name>
</gene>
<dbReference type="AlphaFoldDB" id="S9XEG8"/>
<dbReference type="PANTHER" id="PTHR31845:SF34">
    <property type="entry name" value="TRANSCRIPTIONAL ACTIVATOR OF PROTEASES PRTT"/>
    <property type="match status" value="1"/>
</dbReference>
<evidence type="ECO:0000256" key="5">
    <source>
        <dbReference type="ARBA" id="ARBA00023125"/>
    </source>
</evidence>
<dbReference type="GO" id="GO:0000785">
    <property type="term" value="C:chromatin"/>
    <property type="evidence" value="ECO:0007669"/>
    <property type="project" value="EnsemblFungi"/>
</dbReference>
<dbReference type="InterPro" id="IPR036864">
    <property type="entry name" value="Zn2-C6_fun-type_DNA-bd_sf"/>
</dbReference>
<evidence type="ECO:0000256" key="3">
    <source>
        <dbReference type="ARBA" id="ARBA00022833"/>
    </source>
</evidence>
<dbReference type="Pfam" id="PF00172">
    <property type="entry name" value="Zn_clus"/>
    <property type="match status" value="1"/>
</dbReference>
<dbReference type="Gene3D" id="4.10.240.10">
    <property type="entry name" value="Zn(2)-C6 fungal-type DNA-binding domain"/>
    <property type="match status" value="1"/>
</dbReference>
<evidence type="ECO:0000313" key="10">
    <source>
        <dbReference type="Proteomes" id="UP000015464"/>
    </source>
</evidence>
<evidence type="ECO:0000313" key="9">
    <source>
        <dbReference type="EMBL" id="EPY52186.1"/>
    </source>
</evidence>
<feature type="domain" description="Zn(2)-C6 fungal-type" evidence="8">
    <location>
        <begin position="23"/>
        <end position="58"/>
    </location>
</feature>
<dbReference type="EMBL" id="KE546990">
    <property type="protein sequence ID" value="EPY52186.1"/>
    <property type="molecule type" value="Genomic_DNA"/>
</dbReference>
<sequence>MNGMKAQHPSSILMLKRKRALEACDSCRKQKTRCLAGPPDDEDRTCLRCRSLQLECSLAKSSQTLRKPDGDALESSAAAIVNVNLEKRLKVLEKAVSSLSTSALHARPSYPREDIFVNGILSLEEIELLLDIFIERYGRRWLSVNCGGAEYLEFLYHKSHLLLATACVTALRHNPSLRARVYPQLLDIVDRLVSEELLTASPSLQFFEAVSILSLYQPLRYVQKQDLWLLSGFSLRHRILSSTQGWFNGFLGSRSTLTYLDIVPARTWNHLCHAHLVICIGYRRHAMLEETTFDECRNILTNCKASEFDGNILGMLSLYSMLYRLLRSSFDLEYAIFQLEEWRKEWCHLWEQPEPVYSQVAYYYAYNVVYEACIQMATDTKHFTNIAKYVSMLEAYALKTVNAIFELSAYDMSRCSDHVLFHAAFACTSMLRLIYAAKTKDIGSLAIQTDLLNEVVTKTWKWLLLISVDQYHLATKFATYLKEYQVTVNEAGPEAFLPTTKSSSSVVHSPSDPMSTASTWYKGPPRPVSDATLQGLKPYNLGVATVEHG</sequence>
<accession>S9XEG8</accession>
<dbReference type="eggNOG" id="ENOG502QUEK">
    <property type="taxonomic scope" value="Eukaryota"/>
</dbReference>
<dbReference type="HOGENOM" id="CLU_021797_0_0_1"/>
<dbReference type="STRING" id="653667.S9XEG8"/>
<dbReference type="PROSITE" id="PS50048">
    <property type="entry name" value="ZN2_CY6_FUNGAL_2"/>
    <property type="match status" value="1"/>
</dbReference>
<keyword evidence="7" id="KW-0539">Nucleus</keyword>
<evidence type="ECO:0000256" key="1">
    <source>
        <dbReference type="ARBA" id="ARBA00004123"/>
    </source>
</evidence>
<dbReference type="GO" id="GO:0000976">
    <property type="term" value="F:transcription cis-regulatory region binding"/>
    <property type="evidence" value="ECO:0007669"/>
    <property type="project" value="TreeGrafter"/>
</dbReference>
<dbReference type="SMART" id="SM00066">
    <property type="entry name" value="GAL4"/>
    <property type="match status" value="1"/>
</dbReference>
<keyword evidence="6" id="KW-0804">Transcription</keyword>
<keyword evidence="2" id="KW-0479">Metal-binding</keyword>
<evidence type="ECO:0000256" key="6">
    <source>
        <dbReference type="ARBA" id="ARBA00023163"/>
    </source>
</evidence>
<name>S9XEG8_SCHCR</name>
<keyword evidence="4" id="KW-0805">Transcription regulation</keyword>
<dbReference type="GO" id="GO:0001228">
    <property type="term" value="F:DNA-binding transcription activator activity, RNA polymerase II-specific"/>
    <property type="evidence" value="ECO:0007669"/>
    <property type="project" value="EnsemblFungi"/>
</dbReference>
<dbReference type="OMA" id="VPARTWN"/>
<reference evidence="9 10" key="1">
    <citation type="journal article" date="2011" name="Science">
        <title>Comparative functional genomics of the fission yeasts.</title>
        <authorList>
            <person name="Rhind N."/>
            <person name="Chen Z."/>
            <person name="Yassour M."/>
            <person name="Thompson D.A."/>
            <person name="Haas B.J."/>
            <person name="Habib N."/>
            <person name="Wapinski I."/>
            <person name="Roy S."/>
            <person name="Lin M.F."/>
            <person name="Heiman D.I."/>
            <person name="Young S.K."/>
            <person name="Furuya K."/>
            <person name="Guo Y."/>
            <person name="Pidoux A."/>
            <person name="Chen H.M."/>
            <person name="Robbertse B."/>
            <person name="Goldberg J.M."/>
            <person name="Aoki K."/>
            <person name="Bayne E.H."/>
            <person name="Berlin A.M."/>
            <person name="Desjardins C.A."/>
            <person name="Dobbs E."/>
            <person name="Dukaj L."/>
            <person name="Fan L."/>
            <person name="FitzGerald M.G."/>
            <person name="French C."/>
            <person name="Gujja S."/>
            <person name="Hansen K."/>
            <person name="Keifenheim D."/>
            <person name="Levin J.Z."/>
            <person name="Mosher R.A."/>
            <person name="Mueller C.A."/>
            <person name="Pfiffner J."/>
            <person name="Priest M."/>
            <person name="Russ C."/>
            <person name="Smialowska A."/>
            <person name="Swoboda P."/>
            <person name="Sykes S.M."/>
            <person name="Vaughn M."/>
            <person name="Vengrova S."/>
            <person name="Yoder R."/>
            <person name="Zeng Q."/>
            <person name="Allshire R."/>
            <person name="Baulcombe D."/>
            <person name="Birren B.W."/>
            <person name="Brown W."/>
            <person name="Ekwall K."/>
            <person name="Kellis M."/>
            <person name="Leatherwood J."/>
            <person name="Levin H."/>
            <person name="Margalit H."/>
            <person name="Martienssen R."/>
            <person name="Nieduszynski C.A."/>
            <person name="Spatafora J.W."/>
            <person name="Friedman N."/>
            <person name="Dalgaard J.Z."/>
            <person name="Baumann P."/>
            <person name="Niki H."/>
            <person name="Regev A."/>
            <person name="Nusbaum C."/>
        </authorList>
    </citation>
    <scope>NUCLEOTIDE SEQUENCE [LARGE SCALE GENOMIC DNA]</scope>
    <source>
        <strain evidence="10">OY26 / ATCC MYA-4695 / CBS 11777 / NBRC 106824 / NRRL Y48691</strain>
    </source>
</reference>
<evidence type="ECO:0000259" key="8">
    <source>
        <dbReference type="PROSITE" id="PS50048"/>
    </source>
</evidence>
<keyword evidence="3" id="KW-0862">Zinc</keyword>
<dbReference type="GeneID" id="25039156"/>
<dbReference type="GO" id="GO:0005634">
    <property type="term" value="C:nucleus"/>
    <property type="evidence" value="ECO:0007669"/>
    <property type="project" value="UniProtKB-SubCell"/>
</dbReference>
<dbReference type="InterPro" id="IPR001138">
    <property type="entry name" value="Zn2Cys6_DnaBD"/>
</dbReference>
<keyword evidence="5" id="KW-0238">DNA-binding</keyword>
<dbReference type="GO" id="GO:1903931">
    <property type="term" value="P:positive regulation of pyrimidine-containing compound salvage"/>
    <property type="evidence" value="ECO:0007669"/>
    <property type="project" value="EnsemblFungi"/>
</dbReference>
<dbReference type="Proteomes" id="UP000015464">
    <property type="component" value="Unassembled WGS sequence"/>
</dbReference>
<dbReference type="CDD" id="cd00067">
    <property type="entry name" value="GAL4"/>
    <property type="match status" value="1"/>
</dbReference>
<dbReference type="PROSITE" id="PS00463">
    <property type="entry name" value="ZN2_CY6_FUNGAL_1"/>
    <property type="match status" value="1"/>
</dbReference>
<dbReference type="RefSeq" id="XP_013023569.1">
    <property type="nucleotide sequence ID" value="XM_013168115.1"/>
</dbReference>
<keyword evidence="10" id="KW-1185">Reference proteome</keyword>
<dbReference type="InterPro" id="IPR051089">
    <property type="entry name" value="prtT"/>
</dbReference>
<dbReference type="PANTHER" id="PTHR31845">
    <property type="entry name" value="FINGER DOMAIN PROTEIN, PUTATIVE-RELATED"/>
    <property type="match status" value="1"/>
</dbReference>
<evidence type="ECO:0000256" key="4">
    <source>
        <dbReference type="ARBA" id="ARBA00023015"/>
    </source>
</evidence>
<comment type="subcellular location">
    <subcellularLocation>
        <location evidence="1">Nucleus</location>
    </subcellularLocation>
</comment>
<evidence type="ECO:0000256" key="7">
    <source>
        <dbReference type="ARBA" id="ARBA00023242"/>
    </source>
</evidence>
<protein>
    <submittedName>
        <fullName evidence="9">Transcription factor</fullName>
    </submittedName>
</protein>